<evidence type="ECO:0000313" key="2">
    <source>
        <dbReference type="EMBL" id="RWA13506.1"/>
    </source>
</evidence>
<keyword evidence="1" id="KW-1133">Transmembrane helix</keyword>
<name>A0A439DGH8_9PEZI</name>
<evidence type="ECO:0008006" key="4">
    <source>
        <dbReference type="Google" id="ProtNLM"/>
    </source>
</evidence>
<organism evidence="2 3">
    <name type="scientific">Xylaria grammica</name>
    <dbReference type="NCBI Taxonomy" id="363999"/>
    <lineage>
        <taxon>Eukaryota</taxon>
        <taxon>Fungi</taxon>
        <taxon>Dikarya</taxon>
        <taxon>Ascomycota</taxon>
        <taxon>Pezizomycotina</taxon>
        <taxon>Sordariomycetes</taxon>
        <taxon>Xylariomycetidae</taxon>
        <taxon>Xylariales</taxon>
        <taxon>Xylariaceae</taxon>
        <taxon>Xylaria</taxon>
    </lineage>
</organism>
<accession>A0A439DGH8</accession>
<sequence length="137" mass="14653">MLGRVLLTIDSILLLIGAPIADYGPTHMFNPNWPPHAKFHNGQTINLSILLGLATLFYTWRGAATPALKKEFTLVSAFTGSIYWIAGICSILYPGTMGLDPEFGGPGFPQAPLFAFAAACALVGSWWEASAVKVKGN</sequence>
<keyword evidence="1" id="KW-0812">Transmembrane</keyword>
<feature type="transmembrane region" description="Helical" evidence="1">
    <location>
        <begin position="72"/>
        <end position="93"/>
    </location>
</feature>
<dbReference type="Pfam" id="PF20345">
    <property type="entry name" value="DUF6640"/>
    <property type="match status" value="1"/>
</dbReference>
<feature type="transmembrane region" description="Helical" evidence="1">
    <location>
        <begin position="45"/>
        <end position="60"/>
    </location>
</feature>
<dbReference type="InterPro" id="IPR046580">
    <property type="entry name" value="DUF6640"/>
</dbReference>
<reference evidence="2 3" key="1">
    <citation type="submission" date="2018-12" db="EMBL/GenBank/DDBJ databases">
        <title>Draft genome sequence of Xylaria grammica IHI A82.</title>
        <authorList>
            <person name="Buettner E."/>
            <person name="Kellner H."/>
        </authorList>
    </citation>
    <scope>NUCLEOTIDE SEQUENCE [LARGE SCALE GENOMIC DNA]</scope>
    <source>
        <strain evidence="2 3">IHI A82</strain>
    </source>
</reference>
<dbReference type="STRING" id="363999.A0A439DGH8"/>
<evidence type="ECO:0000313" key="3">
    <source>
        <dbReference type="Proteomes" id="UP000286045"/>
    </source>
</evidence>
<gene>
    <name evidence="2" type="ORF">EKO27_g1612</name>
</gene>
<keyword evidence="3" id="KW-1185">Reference proteome</keyword>
<keyword evidence="1" id="KW-0472">Membrane</keyword>
<evidence type="ECO:0000256" key="1">
    <source>
        <dbReference type="SAM" id="Phobius"/>
    </source>
</evidence>
<comment type="caution">
    <text evidence="2">The sequence shown here is derived from an EMBL/GenBank/DDBJ whole genome shotgun (WGS) entry which is preliminary data.</text>
</comment>
<protein>
    <recommendedName>
        <fullName evidence="4">Acetyltransferase</fullName>
    </recommendedName>
</protein>
<feature type="transmembrane region" description="Helical" evidence="1">
    <location>
        <begin position="113"/>
        <end position="132"/>
    </location>
</feature>
<dbReference type="EMBL" id="RYZI01000025">
    <property type="protein sequence ID" value="RWA13506.1"/>
    <property type="molecule type" value="Genomic_DNA"/>
</dbReference>
<dbReference type="Proteomes" id="UP000286045">
    <property type="component" value="Unassembled WGS sequence"/>
</dbReference>
<proteinExistence type="predicted"/>
<dbReference type="AlphaFoldDB" id="A0A439DGH8"/>